<dbReference type="EMBL" id="MCZF01000087">
    <property type="protein sequence ID" value="PMM56346.1"/>
    <property type="molecule type" value="Genomic_DNA"/>
</dbReference>
<proteinExistence type="predicted"/>
<evidence type="ECO:0000313" key="1">
    <source>
        <dbReference type="EMBL" id="PMM56346.1"/>
    </source>
</evidence>
<dbReference type="AlphaFoldDB" id="A0A2N7JRV3"/>
<evidence type="ECO:0000313" key="2">
    <source>
        <dbReference type="Proteomes" id="UP000235533"/>
    </source>
</evidence>
<accession>A0A2N7JRV3</accession>
<reference evidence="2" key="1">
    <citation type="submission" date="2016-07" db="EMBL/GenBank/DDBJ databases">
        <title>Nontailed viruses are major unrecognized killers of bacteria in the ocean.</title>
        <authorList>
            <person name="Kauffman K."/>
            <person name="Hussain F."/>
            <person name="Yang J."/>
            <person name="Arevalo P."/>
            <person name="Brown J."/>
            <person name="Cutler M."/>
            <person name="Kelly L."/>
            <person name="Polz M.F."/>
        </authorList>
    </citation>
    <scope>NUCLEOTIDE SEQUENCE [LARGE SCALE GENOMIC DNA]</scope>
    <source>
        <strain evidence="2">10N.261.48.B5</strain>
    </source>
</reference>
<protein>
    <submittedName>
        <fullName evidence="1">Uncharacterized protein</fullName>
    </submittedName>
</protein>
<organism evidence="1 2">
    <name type="scientific">Vibrio splendidus</name>
    <dbReference type="NCBI Taxonomy" id="29497"/>
    <lineage>
        <taxon>Bacteria</taxon>
        <taxon>Pseudomonadati</taxon>
        <taxon>Pseudomonadota</taxon>
        <taxon>Gammaproteobacteria</taxon>
        <taxon>Vibrionales</taxon>
        <taxon>Vibrionaceae</taxon>
        <taxon>Vibrio</taxon>
    </lineage>
</organism>
<name>A0A2N7JRV3_VIBSP</name>
<dbReference type="RefSeq" id="WP_102552002.1">
    <property type="nucleotide sequence ID" value="NZ_MCZF01000087.1"/>
</dbReference>
<gene>
    <name evidence="1" type="ORF">BCT54_21890</name>
</gene>
<sequence>MSPAIRRFIHTFNHGSHSFPLDQAHWNSHSPGYLPPSIHSPKSHDLEGEASDFIWLVVKAKRRHLIGYAIAYVWLIDHKHHESSVLLKEVFCKFGKRNRQNQKVETDLKIGSGVEDGVEDKLRIEMGIELEKWLNDQAYVFFGYLEHLMLKEVNLNG</sequence>
<comment type="caution">
    <text evidence="1">The sequence shown here is derived from an EMBL/GenBank/DDBJ whole genome shotgun (WGS) entry which is preliminary data.</text>
</comment>
<dbReference type="Proteomes" id="UP000235533">
    <property type="component" value="Unassembled WGS sequence"/>
</dbReference>